<evidence type="ECO:0000256" key="1">
    <source>
        <dbReference type="SAM" id="MobiDB-lite"/>
    </source>
</evidence>
<dbReference type="GO" id="GO:0046540">
    <property type="term" value="C:U4/U6 x U5 tri-snRNP complex"/>
    <property type="evidence" value="ECO:0007669"/>
    <property type="project" value="InterPro"/>
</dbReference>
<dbReference type="InterPro" id="IPR027104">
    <property type="entry name" value="Prp3"/>
</dbReference>
<accession>A0AAD9I2H3</accession>
<keyword evidence="4" id="KW-1185">Reference proteome</keyword>
<dbReference type="InterPro" id="IPR013881">
    <property type="entry name" value="Pre-mRNA_splic_Prp3_dom"/>
</dbReference>
<protein>
    <recommendedName>
        <fullName evidence="2">Pre-mRNA-splicing factor 3 domain-containing protein</fullName>
    </recommendedName>
</protein>
<comment type="caution">
    <text evidence="3">The sequence shown here is derived from an EMBL/GenBank/DDBJ whole genome shotgun (WGS) entry which is preliminary data.</text>
</comment>
<feature type="region of interest" description="Disordered" evidence="1">
    <location>
        <begin position="34"/>
        <end position="79"/>
    </location>
</feature>
<dbReference type="Proteomes" id="UP001217918">
    <property type="component" value="Unassembled WGS sequence"/>
</dbReference>
<evidence type="ECO:0000259" key="2">
    <source>
        <dbReference type="Pfam" id="PF08572"/>
    </source>
</evidence>
<sequence>MDKLAALKARVAAAVGSTSTNRGLAVELHPALSDLGSSKPLYEQKKRTESRSNPYLEAAPASLGPTGKERPTRSLQFNPKGKYIQQGNALRRQAALEAMKARIAEQTRKAGIDEIPSEKNFVVEAPPDVEWFDESYFPEGRNYSHFSDSEFTQLIERVCGSDGLISDLIQHPIPIEPPQDKLIPDAKPLYMTRQEQKKLRRQRRMAAMKESQAKQRLGLEPTPKPKVKLSSLMRVLGNEAIQDPTAVEARVHKEIAERHQQHT</sequence>
<evidence type="ECO:0000313" key="4">
    <source>
        <dbReference type="Proteomes" id="UP001217918"/>
    </source>
</evidence>
<feature type="region of interest" description="Disordered" evidence="1">
    <location>
        <begin position="206"/>
        <end position="225"/>
    </location>
</feature>
<organism evidence="3 4">
    <name type="scientific">Phyllachora maydis</name>
    <dbReference type="NCBI Taxonomy" id="1825666"/>
    <lineage>
        <taxon>Eukaryota</taxon>
        <taxon>Fungi</taxon>
        <taxon>Dikarya</taxon>
        <taxon>Ascomycota</taxon>
        <taxon>Pezizomycotina</taxon>
        <taxon>Sordariomycetes</taxon>
        <taxon>Sordariomycetidae</taxon>
        <taxon>Phyllachorales</taxon>
        <taxon>Phyllachoraceae</taxon>
        <taxon>Phyllachora</taxon>
    </lineage>
</organism>
<dbReference type="AlphaFoldDB" id="A0AAD9I2H3"/>
<dbReference type="EMBL" id="JAQQPM010000003">
    <property type="protein sequence ID" value="KAK2069385.1"/>
    <property type="molecule type" value="Genomic_DNA"/>
</dbReference>
<dbReference type="GO" id="GO:0000398">
    <property type="term" value="P:mRNA splicing, via spliceosome"/>
    <property type="evidence" value="ECO:0007669"/>
    <property type="project" value="InterPro"/>
</dbReference>
<feature type="domain" description="Pre-mRNA-splicing factor 3" evidence="2">
    <location>
        <begin position="53"/>
        <end position="262"/>
    </location>
</feature>
<dbReference type="PANTHER" id="PTHR14212">
    <property type="entry name" value="U4/U6-ASSOCIATED RNA SPLICING FACTOR-RELATED"/>
    <property type="match status" value="1"/>
</dbReference>
<proteinExistence type="predicted"/>
<evidence type="ECO:0000313" key="3">
    <source>
        <dbReference type="EMBL" id="KAK2069385.1"/>
    </source>
</evidence>
<dbReference type="PANTHER" id="PTHR14212:SF0">
    <property type="entry name" value="U4_U6 SMALL NUCLEAR RIBONUCLEOPROTEIN PRP3"/>
    <property type="match status" value="1"/>
</dbReference>
<dbReference type="Pfam" id="PF08572">
    <property type="entry name" value="PRP3"/>
    <property type="match status" value="1"/>
</dbReference>
<reference evidence="3" key="1">
    <citation type="journal article" date="2023" name="Mol. Plant Microbe Interact.">
        <title>Elucidating the Obligate Nature and Biological Capacity of an Invasive Fungal Corn Pathogen.</title>
        <authorList>
            <person name="MacCready J.S."/>
            <person name="Roggenkamp E.M."/>
            <person name="Gdanetz K."/>
            <person name="Chilvers M.I."/>
        </authorList>
    </citation>
    <scope>NUCLEOTIDE SEQUENCE</scope>
    <source>
        <strain evidence="3">PM02</strain>
    </source>
</reference>
<gene>
    <name evidence="3" type="ORF">P8C59_003971</name>
</gene>
<name>A0AAD9I2H3_9PEZI</name>